<comment type="caution">
    <text evidence="3">The sequence shown here is derived from an EMBL/GenBank/DDBJ whole genome shotgun (WGS) entry which is preliminary data.</text>
</comment>
<organism evidence="3 4">
    <name type="scientific">Paenibacillus selenitireducens</name>
    <dbReference type="NCBI Taxonomy" id="1324314"/>
    <lineage>
        <taxon>Bacteria</taxon>
        <taxon>Bacillati</taxon>
        <taxon>Bacillota</taxon>
        <taxon>Bacilli</taxon>
        <taxon>Bacillales</taxon>
        <taxon>Paenibacillaceae</taxon>
        <taxon>Paenibacillus</taxon>
    </lineage>
</organism>
<proteinExistence type="predicted"/>
<keyword evidence="1" id="KW-0472">Membrane</keyword>
<protein>
    <submittedName>
        <fullName evidence="3">HPP family protein</fullName>
    </submittedName>
</protein>
<dbReference type="EMBL" id="MSZX01000001">
    <property type="protein sequence ID" value="OPA80969.1"/>
    <property type="molecule type" value="Genomic_DNA"/>
</dbReference>
<sequence>METKYVWHRFFSKMSGSGKSPLKVSSKTALLGFIGGFIAIGMLAFLTDLTSAVWLMAPFGASCVLAFGVWDAPLSQPRNIIGGHMISAAVGLLLFHLFGNAFWVIALGVGLAIAFMHITRTTHPPAGANPIVVIMAGSPWTFLINPVLIGSLVIVVIALVVNNLDEQRQYPKFWV</sequence>
<feature type="transmembrane region" description="Helical" evidence="1">
    <location>
        <begin position="52"/>
        <end position="70"/>
    </location>
</feature>
<dbReference type="PANTHER" id="PTHR33741:SF5">
    <property type="entry name" value="TRANSMEMBRANE PROTEIN DDB_G0269096-RELATED"/>
    <property type="match status" value="1"/>
</dbReference>
<feature type="transmembrane region" description="Helical" evidence="1">
    <location>
        <begin position="91"/>
        <end position="118"/>
    </location>
</feature>
<dbReference type="RefSeq" id="WP_078496691.1">
    <property type="nucleotide sequence ID" value="NZ_MSZX01000001.1"/>
</dbReference>
<feature type="domain" description="HPP transmembrane region" evidence="2">
    <location>
        <begin position="23"/>
        <end position="171"/>
    </location>
</feature>
<feature type="transmembrane region" description="Helical" evidence="1">
    <location>
        <begin position="28"/>
        <end position="46"/>
    </location>
</feature>
<keyword evidence="4" id="KW-1185">Reference proteome</keyword>
<keyword evidence="1" id="KW-1133">Transmembrane helix</keyword>
<evidence type="ECO:0000313" key="4">
    <source>
        <dbReference type="Proteomes" id="UP000190188"/>
    </source>
</evidence>
<dbReference type="Pfam" id="PF04982">
    <property type="entry name" value="TM_HPP"/>
    <property type="match status" value="1"/>
</dbReference>
<reference evidence="3 4" key="1">
    <citation type="submission" date="2017-01" db="EMBL/GenBank/DDBJ databases">
        <title>Genome analysis of Paenibacillus selenitrireducens ES3-24.</title>
        <authorList>
            <person name="Xu D."/>
            <person name="Yao R."/>
            <person name="Zheng S."/>
        </authorList>
    </citation>
    <scope>NUCLEOTIDE SEQUENCE [LARGE SCALE GENOMIC DNA]</scope>
    <source>
        <strain evidence="3 4">ES3-24</strain>
    </source>
</reference>
<evidence type="ECO:0000313" key="3">
    <source>
        <dbReference type="EMBL" id="OPA80969.1"/>
    </source>
</evidence>
<evidence type="ECO:0000256" key="1">
    <source>
        <dbReference type="SAM" id="Phobius"/>
    </source>
</evidence>
<dbReference type="InterPro" id="IPR058581">
    <property type="entry name" value="TM_HPP"/>
</dbReference>
<dbReference type="Proteomes" id="UP000190188">
    <property type="component" value="Unassembled WGS sequence"/>
</dbReference>
<dbReference type="OrthoDB" id="9811720at2"/>
<feature type="transmembrane region" description="Helical" evidence="1">
    <location>
        <begin position="138"/>
        <end position="161"/>
    </location>
</feature>
<dbReference type="InterPro" id="IPR007065">
    <property type="entry name" value="HPP"/>
</dbReference>
<name>A0A1T2XM72_9BACL</name>
<accession>A0A1T2XM72</accession>
<gene>
    <name evidence="3" type="ORF">BVG16_01070</name>
</gene>
<keyword evidence="1" id="KW-0812">Transmembrane</keyword>
<evidence type="ECO:0000259" key="2">
    <source>
        <dbReference type="Pfam" id="PF04982"/>
    </source>
</evidence>
<dbReference type="PANTHER" id="PTHR33741">
    <property type="entry name" value="TRANSMEMBRANE PROTEIN DDB_G0269096-RELATED"/>
    <property type="match status" value="1"/>
</dbReference>
<dbReference type="AlphaFoldDB" id="A0A1T2XM72"/>
<dbReference type="STRING" id="1324314.BVG16_01070"/>